<dbReference type="Proteomes" id="UP000196052">
    <property type="component" value="Unassembled WGS sequence"/>
</dbReference>
<evidence type="ECO:0000313" key="2">
    <source>
        <dbReference type="Proteomes" id="UP000196052"/>
    </source>
</evidence>
<accession>A0A1C4AW78</accession>
<protein>
    <submittedName>
        <fullName evidence="1">Uncharacterized protein</fullName>
    </submittedName>
</protein>
<dbReference type="AlphaFoldDB" id="A0A1C4AW78"/>
<reference evidence="2" key="1">
    <citation type="submission" date="2016-08" db="EMBL/GenBank/DDBJ databases">
        <authorList>
            <person name="Loux V."/>
            <person name="Rue O."/>
        </authorList>
    </citation>
    <scope>NUCLEOTIDE SEQUENCE [LARGE SCALE GENOMIC DNA]</scope>
    <source>
        <strain evidence="2">INRA Bc05-F1</strain>
    </source>
</reference>
<dbReference type="RefSeq" id="WP_258959552.1">
    <property type="nucleotide sequence ID" value="NZ_FMBE01000012.1"/>
</dbReference>
<dbReference type="EMBL" id="FMBE01000012">
    <property type="protein sequence ID" value="SCB98817.1"/>
    <property type="molecule type" value="Genomic_DNA"/>
</dbReference>
<evidence type="ECO:0000313" key="1">
    <source>
        <dbReference type="EMBL" id="SCB98817.1"/>
    </source>
</evidence>
<organism evidence="1 2">
    <name type="scientific">Bacillus wiedmannii</name>
    <dbReference type="NCBI Taxonomy" id="1890302"/>
    <lineage>
        <taxon>Bacteria</taxon>
        <taxon>Bacillati</taxon>
        <taxon>Bacillota</taxon>
        <taxon>Bacilli</taxon>
        <taxon>Bacillales</taxon>
        <taxon>Bacillaceae</taxon>
        <taxon>Bacillus</taxon>
        <taxon>Bacillus cereus group</taxon>
    </lineage>
</organism>
<name>A0A1C4AW78_9BACI</name>
<sequence length="40" mass="4985">MKDTWNEQERLEIEAEQEMIAQAERENWMIANNMFYEYEA</sequence>
<proteinExistence type="predicted"/>
<gene>
    <name evidence="1" type="ORF">BC05F1_01107</name>
</gene>